<keyword evidence="3" id="KW-0336">GPI-anchor</keyword>
<keyword evidence="13" id="KW-1185">Reference proteome</keyword>
<keyword evidence="6" id="KW-0325">Glycoprotein</keyword>
<organism evidence="12 13">
    <name type="scientific">Hymenoscyphus albidus</name>
    <dbReference type="NCBI Taxonomy" id="595503"/>
    <lineage>
        <taxon>Eukaryota</taxon>
        <taxon>Fungi</taxon>
        <taxon>Dikarya</taxon>
        <taxon>Ascomycota</taxon>
        <taxon>Pezizomycotina</taxon>
        <taxon>Leotiomycetes</taxon>
        <taxon>Helotiales</taxon>
        <taxon>Helotiaceae</taxon>
        <taxon>Hymenoscyphus</taxon>
    </lineage>
</organism>
<evidence type="ECO:0000256" key="8">
    <source>
        <dbReference type="SAM" id="MobiDB-lite"/>
    </source>
</evidence>
<comment type="subcellular location">
    <subcellularLocation>
        <location evidence="1">Cell membrane</location>
        <topology evidence="1">Lipid-anchor</topology>
        <topology evidence="1">GPI-anchor</topology>
    </subcellularLocation>
</comment>
<dbReference type="InterPro" id="IPR046936">
    <property type="entry name" value="BIM1-like"/>
</dbReference>
<feature type="region of interest" description="Disordered" evidence="8">
    <location>
        <begin position="163"/>
        <end position="188"/>
    </location>
</feature>
<keyword evidence="7" id="KW-0449">Lipoprotein</keyword>
<dbReference type="InterPro" id="IPR046530">
    <property type="entry name" value="BIM1-like_dom"/>
</dbReference>
<dbReference type="EMBL" id="CAJVRM010000004">
    <property type="protein sequence ID" value="CAG8970981.1"/>
    <property type="molecule type" value="Genomic_DNA"/>
</dbReference>
<evidence type="ECO:0000256" key="7">
    <source>
        <dbReference type="ARBA" id="ARBA00023288"/>
    </source>
</evidence>
<evidence type="ECO:0000313" key="12">
    <source>
        <dbReference type="EMBL" id="CAG8970981.1"/>
    </source>
</evidence>
<dbReference type="OrthoDB" id="2146436at2759"/>
<feature type="transmembrane region" description="Helical" evidence="9">
    <location>
        <begin position="195"/>
        <end position="214"/>
    </location>
</feature>
<evidence type="ECO:0000256" key="2">
    <source>
        <dbReference type="ARBA" id="ARBA00022475"/>
    </source>
</evidence>
<keyword evidence="2" id="KW-1003">Cell membrane</keyword>
<evidence type="ECO:0000256" key="9">
    <source>
        <dbReference type="SAM" id="Phobius"/>
    </source>
</evidence>
<name>A0A9N9Q2G4_9HELO</name>
<evidence type="ECO:0000256" key="10">
    <source>
        <dbReference type="SAM" id="SignalP"/>
    </source>
</evidence>
<keyword evidence="9" id="KW-1133">Transmembrane helix</keyword>
<protein>
    <recommendedName>
        <fullName evidence="11">Copper acquisition factor BIM1-like domain-containing protein</fullName>
    </recommendedName>
</protein>
<dbReference type="GO" id="GO:0005886">
    <property type="term" value="C:plasma membrane"/>
    <property type="evidence" value="ECO:0007669"/>
    <property type="project" value="UniProtKB-SubCell"/>
</dbReference>
<feature type="compositionally biased region" description="Polar residues" evidence="8">
    <location>
        <begin position="163"/>
        <end position="172"/>
    </location>
</feature>
<sequence>MKYSITALVALASAATAHFTLGYPAVRGFDEDKLGQFPCGSFDTVSATRTPWPLTGGSIGLEMGHVSSTIQVTIAFGNNPGSSFNTILKRPISQNGLGSFCMTGITLPSNVNVTSGSNATIQVITNGDPSGGLYNCADITFSSTVTEPSSDVCRNNTGVTATVAASQRQPNETTSGSTTGGATPSPTAKSGAVNLHAGVSGLILAGLAGVFVVVL</sequence>
<feature type="domain" description="Copper acquisition factor BIM1-like" evidence="11">
    <location>
        <begin position="17"/>
        <end position="158"/>
    </location>
</feature>
<dbReference type="CDD" id="cd21176">
    <property type="entry name" value="LPMO_auxiliary-like"/>
    <property type="match status" value="1"/>
</dbReference>
<evidence type="ECO:0000313" key="13">
    <source>
        <dbReference type="Proteomes" id="UP000701801"/>
    </source>
</evidence>
<gene>
    <name evidence="12" type="ORF">HYALB_00007649</name>
</gene>
<feature type="compositionally biased region" description="Low complexity" evidence="8">
    <location>
        <begin position="173"/>
        <end position="188"/>
    </location>
</feature>
<dbReference type="PANTHER" id="PTHR34992:SF1">
    <property type="entry name" value="COPPER ACQUISITION FACTOR BIM1-LIKE DOMAIN-CONTAINING PROTEIN"/>
    <property type="match status" value="1"/>
</dbReference>
<comment type="caution">
    <text evidence="12">The sequence shown here is derived from an EMBL/GenBank/DDBJ whole genome shotgun (WGS) entry which is preliminary data.</text>
</comment>
<evidence type="ECO:0000256" key="6">
    <source>
        <dbReference type="ARBA" id="ARBA00023180"/>
    </source>
</evidence>
<dbReference type="Pfam" id="PF20238">
    <property type="entry name" value="BIM1-like_dom"/>
    <property type="match status" value="1"/>
</dbReference>
<keyword evidence="5 9" id="KW-0472">Membrane</keyword>
<dbReference type="AlphaFoldDB" id="A0A9N9Q2G4"/>
<evidence type="ECO:0000259" key="11">
    <source>
        <dbReference type="Pfam" id="PF20238"/>
    </source>
</evidence>
<evidence type="ECO:0000256" key="1">
    <source>
        <dbReference type="ARBA" id="ARBA00004609"/>
    </source>
</evidence>
<dbReference type="PANTHER" id="PTHR34992">
    <property type="entry name" value="HYPHAL ANASTAMOSIS-7 PROTEIN"/>
    <property type="match status" value="1"/>
</dbReference>
<feature type="chain" id="PRO_5040213157" description="Copper acquisition factor BIM1-like domain-containing protein" evidence="10">
    <location>
        <begin position="23"/>
        <end position="215"/>
    </location>
</feature>
<dbReference type="GO" id="GO:0098552">
    <property type="term" value="C:side of membrane"/>
    <property type="evidence" value="ECO:0007669"/>
    <property type="project" value="UniProtKB-KW"/>
</dbReference>
<keyword evidence="9" id="KW-0812">Transmembrane</keyword>
<evidence type="ECO:0000256" key="5">
    <source>
        <dbReference type="ARBA" id="ARBA00023136"/>
    </source>
</evidence>
<feature type="signal peptide" evidence="10">
    <location>
        <begin position="1"/>
        <end position="22"/>
    </location>
</feature>
<evidence type="ECO:0000256" key="4">
    <source>
        <dbReference type="ARBA" id="ARBA00022729"/>
    </source>
</evidence>
<reference evidence="12" key="1">
    <citation type="submission" date="2021-07" db="EMBL/GenBank/DDBJ databases">
        <authorList>
            <person name="Durling M."/>
        </authorList>
    </citation>
    <scope>NUCLEOTIDE SEQUENCE</scope>
</reference>
<accession>A0A9N9Q2G4</accession>
<evidence type="ECO:0000256" key="3">
    <source>
        <dbReference type="ARBA" id="ARBA00022622"/>
    </source>
</evidence>
<proteinExistence type="predicted"/>
<dbReference type="Proteomes" id="UP000701801">
    <property type="component" value="Unassembled WGS sequence"/>
</dbReference>
<keyword evidence="4 10" id="KW-0732">Signal</keyword>